<dbReference type="PROSITE" id="PS50943">
    <property type="entry name" value="HTH_CROC1"/>
    <property type="match status" value="1"/>
</dbReference>
<dbReference type="RefSeq" id="WP_096434137.1">
    <property type="nucleotide sequence ID" value="NZ_NTJD01000009.1"/>
</dbReference>
<dbReference type="OrthoDB" id="159440at2"/>
<keyword evidence="1" id="KW-1133">Transmembrane helix</keyword>
<dbReference type="InterPro" id="IPR001387">
    <property type="entry name" value="Cro/C1-type_HTH"/>
</dbReference>
<dbReference type="Proteomes" id="UP000243507">
    <property type="component" value="Unassembled WGS sequence"/>
</dbReference>
<dbReference type="AlphaFoldDB" id="A0A2A4CNF8"/>
<name>A0A2A4CNF8_9RHOB</name>
<evidence type="ECO:0000256" key="1">
    <source>
        <dbReference type="SAM" id="Phobius"/>
    </source>
</evidence>
<proteinExistence type="predicted"/>
<dbReference type="EMBL" id="NTJD01000009">
    <property type="protein sequence ID" value="PCD75818.1"/>
    <property type="molecule type" value="Genomic_DNA"/>
</dbReference>
<organism evidence="3 4">
    <name type="scientific">Pseudothioclava arenosa</name>
    <dbReference type="NCBI Taxonomy" id="1795308"/>
    <lineage>
        <taxon>Bacteria</taxon>
        <taxon>Pseudomonadati</taxon>
        <taxon>Pseudomonadota</taxon>
        <taxon>Alphaproteobacteria</taxon>
        <taxon>Rhodobacterales</taxon>
        <taxon>Paracoccaceae</taxon>
        <taxon>Pseudothioclava</taxon>
    </lineage>
</organism>
<keyword evidence="1" id="KW-0812">Transmembrane</keyword>
<accession>A0A2A4CNF8</accession>
<sequence>MSPVLKRLWREQRVVFIAFLLAVGLTLFFGGRMVIRGLYWADPEHRHQAPEPWMTPGYLARSWHLPVEEVDAILGVGDDRALVGSRRPTLEAIAQALGVPVADLIARLTTELPARAADHAAGARK</sequence>
<keyword evidence="1" id="KW-0472">Membrane</keyword>
<evidence type="ECO:0000259" key="2">
    <source>
        <dbReference type="PROSITE" id="PS50943"/>
    </source>
</evidence>
<protein>
    <recommendedName>
        <fullName evidence="2">HTH cro/C1-type domain-containing protein</fullName>
    </recommendedName>
</protein>
<gene>
    <name evidence="3" type="ORF">CLN94_11715</name>
</gene>
<reference evidence="3 4" key="1">
    <citation type="submission" date="2017-09" db="EMBL/GenBank/DDBJ databases">
        <title>A multilocus sequence analysis scheme for characterization of bacteria in the genus Thioclava.</title>
        <authorList>
            <person name="Liu Y."/>
            <person name="Shao Z."/>
        </authorList>
    </citation>
    <scope>NUCLEOTIDE SEQUENCE [LARGE SCALE GENOMIC DNA]</scope>
    <source>
        <strain evidence="3 4">CAU 1312</strain>
    </source>
</reference>
<keyword evidence="4" id="KW-1185">Reference proteome</keyword>
<comment type="caution">
    <text evidence="3">The sequence shown here is derived from an EMBL/GenBank/DDBJ whole genome shotgun (WGS) entry which is preliminary data.</text>
</comment>
<evidence type="ECO:0000313" key="3">
    <source>
        <dbReference type="EMBL" id="PCD75818.1"/>
    </source>
</evidence>
<feature type="domain" description="HTH cro/C1-type" evidence="2">
    <location>
        <begin position="89"/>
        <end position="104"/>
    </location>
</feature>
<feature type="transmembrane region" description="Helical" evidence="1">
    <location>
        <begin position="12"/>
        <end position="30"/>
    </location>
</feature>
<evidence type="ECO:0000313" key="4">
    <source>
        <dbReference type="Proteomes" id="UP000243507"/>
    </source>
</evidence>